<name>A0ABW1DGP4_9DEIO</name>
<dbReference type="InterPro" id="IPR028098">
    <property type="entry name" value="Glyco_trans_4-like_N"/>
</dbReference>
<dbReference type="Pfam" id="PF13439">
    <property type="entry name" value="Glyco_transf_4"/>
    <property type="match status" value="1"/>
</dbReference>
<dbReference type="PANTHER" id="PTHR12526:SF630">
    <property type="entry name" value="GLYCOSYLTRANSFERASE"/>
    <property type="match status" value="1"/>
</dbReference>
<dbReference type="EC" id="2.4.-.-" evidence="2"/>
<accession>A0ABW1DGP4</accession>
<dbReference type="Pfam" id="PF13692">
    <property type="entry name" value="Glyco_trans_1_4"/>
    <property type="match status" value="1"/>
</dbReference>
<dbReference type="EMBL" id="JBHSOH010000002">
    <property type="protein sequence ID" value="MFC5846883.1"/>
    <property type="molecule type" value="Genomic_DNA"/>
</dbReference>
<keyword evidence="2" id="KW-0328">Glycosyltransferase</keyword>
<evidence type="ECO:0000313" key="2">
    <source>
        <dbReference type="EMBL" id="MFC5846883.1"/>
    </source>
</evidence>
<evidence type="ECO:0000313" key="3">
    <source>
        <dbReference type="Proteomes" id="UP001595979"/>
    </source>
</evidence>
<dbReference type="RefSeq" id="WP_380045442.1">
    <property type="nucleotide sequence ID" value="NZ_JBHSOH010000002.1"/>
</dbReference>
<keyword evidence="2" id="KW-0808">Transferase</keyword>
<comment type="caution">
    <text evidence="2">The sequence shown here is derived from an EMBL/GenBank/DDBJ whole genome shotgun (WGS) entry which is preliminary data.</text>
</comment>
<dbReference type="Gene3D" id="3.40.50.2000">
    <property type="entry name" value="Glycogen Phosphorylase B"/>
    <property type="match status" value="2"/>
</dbReference>
<dbReference type="PANTHER" id="PTHR12526">
    <property type="entry name" value="GLYCOSYLTRANSFERASE"/>
    <property type="match status" value="1"/>
</dbReference>
<organism evidence="2 3">
    <name type="scientific">Deinococcus petrolearius</name>
    <dbReference type="NCBI Taxonomy" id="1751295"/>
    <lineage>
        <taxon>Bacteria</taxon>
        <taxon>Thermotogati</taxon>
        <taxon>Deinococcota</taxon>
        <taxon>Deinococci</taxon>
        <taxon>Deinococcales</taxon>
        <taxon>Deinococcaceae</taxon>
        <taxon>Deinococcus</taxon>
    </lineage>
</organism>
<evidence type="ECO:0000259" key="1">
    <source>
        <dbReference type="Pfam" id="PF13439"/>
    </source>
</evidence>
<dbReference type="Proteomes" id="UP001595979">
    <property type="component" value="Unassembled WGS sequence"/>
</dbReference>
<feature type="domain" description="Glycosyltransferase subfamily 4-like N-terminal" evidence="1">
    <location>
        <begin position="11"/>
        <end position="172"/>
    </location>
</feature>
<dbReference type="SUPFAM" id="SSF53756">
    <property type="entry name" value="UDP-Glycosyltransferase/glycogen phosphorylase"/>
    <property type="match status" value="1"/>
</dbReference>
<reference evidence="3" key="1">
    <citation type="journal article" date="2019" name="Int. J. Syst. Evol. Microbiol.">
        <title>The Global Catalogue of Microorganisms (GCM) 10K type strain sequencing project: providing services to taxonomists for standard genome sequencing and annotation.</title>
        <authorList>
            <consortium name="The Broad Institute Genomics Platform"/>
            <consortium name="The Broad Institute Genome Sequencing Center for Infectious Disease"/>
            <person name="Wu L."/>
            <person name="Ma J."/>
        </authorList>
    </citation>
    <scope>NUCLEOTIDE SEQUENCE [LARGE SCALE GENOMIC DNA]</scope>
    <source>
        <strain evidence="3">CGMCC 1.15053</strain>
    </source>
</reference>
<dbReference type="CDD" id="cd03811">
    <property type="entry name" value="GT4_GT28_WabH-like"/>
    <property type="match status" value="1"/>
</dbReference>
<protein>
    <submittedName>
        <fullName evidence="2">Glycosyltransferase</fullName>
        <ecNumber evidence="2">2.4.-.-</ecNumber>
    </submittedName>
</protein>
<keyword evidence="3" id="KW-1185">Reference proteome</keyword>
<dbReference type="GO" id="GO:0016757">
    <property type="term" value="F:glycosyltransferase activity"/>
    <property type="evidence" value="ECO:0007669"/>
    <property type="project" value="UniProtKB-KW"/>
</dbReference>
<gene>
    <name evidence="2" type="ORF">ACFPQ6_01050</name>
</gene>
<proteinExistence type="predicted"/>
<sequence length="371" mass="40285">MLFLFEGLYGRGAERVSLGLISRLDRARFEPSIWILRAEDALRGEVPPDVPVTVVLRGDERIRHALLRVPATLLRQARAADVVVGTVELMPTYFAGLAALLTGTPAVGWVRNSLDHTFAEQPSWHRWLSRQVYARLSRLVFVSQGVRQTLGRLQHLRAERTRVVYNPVDLRRVRDWGQEAPPAWARALFVRPTVLAAGRLSRQKGFDVLIRAHARLVAQGVEHDLLIVGEGAGHAELLALARDLGVEGSVHLPGYVANPYPLMRRAAVFALSSRWEGFANVVVEALACGVPVVATDCPSGPAEILAGGRHGLLVPPDDPEALAGALGRVLADPALAARLRAGGPDRAQAFAPEVTVPQWEQVLRQTAASGA</sequence>